<dbReference type="AlphaFoldDB" id="A0A2M7XF22"/>
<reference evidence="5" key="1">
    <citation type="submission" date="2017-09" db="EMBL/GenBank/DDBJ databases">
        <title>Depth-based differentiation of microbial function through sediment-hosted aquifers and enrichment of novel symbionts in the deep terrestrial subsurface.</title>
        <authorList>
            <person name="Probst A.J."/>
            <person name="Ladd B."/>
            <person name="Jarett J.K."/>
            <person name="Geller-Mcgrath D.E."/>
            <person name="Sieber C.M.K."/>
            <person name="Emerson J.B."/>
            <person name="Anantharaman K."/>
            <person name="Thomas B.C."/>
            <person name="Malmstrom R."/>
            <person name="Stieglmeier M."/>
            <person name="Klingl A."/>
            <person name="Woyke T."/>
            <person name="Ryan C.M."/>
            <person name="Banfield J.F."/>
        </authorList>
    </citation>
    <scope>NUCLEOTIDE SEQUENCE [LARGE SCALE GENOMIC DNA]</scope>
</reference>
<evidence type="ECO:0000256" key="1">
    <source>
        <dbReference type="ARBA" id="ARBA00022630"/>
    </source>
</evidence>
<gene>
    <name evidence="4" type="ORF">CO173_01770</name>
</gene>
<dbReference type="EMBL" id="PFWT01000009">
    <property type="protein sequence ID" value="PJA46473.1"/>
    <property type="molecule type" value="Genomic_DNA"/>
</dbReference>
<dbReference type="InterPro" id="IPR013766">
    <property type="entry name" value="Thioredoxin_domain"/>
</dbReference>
<accession>A0A2M7XF22</accession>
<dbReference type="InterPro" id="IPR036249">
    <property type="entry name" value="Thioredoxin-like_sf"/>
</dbReference>
<name>A0A2M7XF22_9BACT</name>
<dbReference type="Proteomes" id="UP000231263">
    <property type="component" value="Unassembled WGS sequence"/>
</dbReference>
<sequence length="425" mass="46271">MEIQYIKSAEEFEQIKKENEFLVVDFFSEDCPPCEKLAPIYEKMATIFPTVKFTKIFRQGLRPLAELLGVSGSPTVVFFKSGAIQEERLSGEIKENDLVFILEKLSGASAEEIKTEDGVRKTDLCIIGNGPAGITAAIYAARYKVDQIMVGDLAGGLMTSSHKICNFPSQTEISGMELSQMMADQVNALEVPQINARISKVEKNSTGYLLETTNGDQIQTKTVLLTAGTKHRHLGLPNEEDLVGRGVSYCATCDGAFFNNKTVAVIGGSDTANTASLYLAQVANKVYQVYRKGALRGETAWIDQIKENNKIQVIYNTEVIGLSGENQLEGVVLSTPFEGNTVLKVDGAFVEIGSEPDLSLINQLGLATDEGNYVITAKDQTTNQSGVWAAGDITNGSNNFRQIITACSEGAIAAQNIFEYLQRKK</sequence>
<keyword evidence="1" id="KW-0285">Flavoprotein</keyword>
<dbReference type="Pfam" id="PF00085">
    <property type="entry name" value="Thioredoxin"/>
    <property type="match status" value="1"/>
</dbReference>
<dbReference type="CDD" id="cd02947">
    <property type="entry name" value="TRX_family"/>
    <property type="match status" value="1"/>
</dbReference>
<organism evidence="4 5">
    <name type="scientific">Candidatus Uhrbacteria bacterium CG_4_9_14_3_um_filter_41_35</name>
    <dbReference type="NCBI Taxonomy" id="1975034"/>
    <lineage>
        <taxon>Bacteria</taxon>
        <taxon>Candidatus Uhriibacteriota</taxon>
    </lineage>
</organism>
<dbReference type="SUPFAM" id="SSF51905">
    <property type="entry name" value="FAD/NAD(P)-binding domain"/>
    <property type="match status" value="1"/>
</dbReference>
<evidence type="ECO:0000313" key="4">
    <source>
        <dbReference type="EMBL" id="PJA46473.1"/>
    </source>
</evidence>
<dbReference type="InterPro" id="IPR036188">
    <property type="entry name" value="FAD/NAD-bd_sf"/>
</dbReference>
<proteinExistence type="predicted"/>
<keyword evidence="2" id="KW-0560">Oxidoreductase</keyword>
<evidence type="ECO:0000256" key="2">
    <source>
        <dbReference type="ARBA" id="ARBA00023002"/>
    </source>
</evidence>
<dbReference type="SUPFAM" id="SSF52833">
    <property type="entry name" value="Thioredoxin-like"/>
    <property type="match status" value="1"/>
</dbReference>
<dbReference type="GO" id="GO:0016491">
    <property type="term" value="F:oxidoreductase activity"/>
    <property type="evidence" value="ECO:0007669"/>
    <property type="project" value="UniProtKB-KW"/>
</dbReference>
<dbReference type="Gene3D" id="3.50.50.60">
    <property type="entry name" value="FAD/NAD(P)-binding domain"/>
    <property type="match status" value="2"/>
</dbReference>
<dbReference type="InterPro" id="IPR050097">
    <property type="entry name" value="Ferredoxin-NADP_redctase_2"/>
</dbReference>
<feature type="domain" description="Thioredoxin" evidence="3">
    <location>
        <begin position="1"/>
        <end position="107"/>
    </location>
</feature>
<comment type="caution">
    <text evidence="4">The sequence shown here is derived from an EMBL/GenBank/DDBJ whole genome shotgun (WGS) entry which is preliminary data.</text>
</comment>
<dbReference type="PRINTS" id="PR00368">
    <property type="entry name" value="FADPNR"/>
</dbReference>
<dbReference type="PANTHER" id="PTHR48105">
    <property type="entry name" value="THIOREDOXIN REDUCTASE 1-RELATED-RELATED"/>
    <property type="match status" value="1"/>
</dbReference>
<dbReference type="Gene3D" id="3.40.30.10">
    <property type="entry name" value="Glutaredoxin"/>
    <property type="match status" value="1"/>
</dbReference>
<evidence type="ECO:0000313" key="5">
    <source>
        <dbReference type="Proteomes" id="UP000231263"/>
    </source>
</evidence>
<protein>
    <recommendedName>
        <fullName evidence="3">Thioredoxin domain-containing protein</fullName>
    </recommendedName>
</protein>
<evidence type="ECO:0000259" key="3">
    <source>
        <dbReference type="PROSITE" id="PS51352"/>
    </source>
</evidence>
<dbReference type="PROSITE" id="PS51352">
    <property type="entry name" value="THIOREDOXIN_2"/>
    <property type="match status" value="1"/>
</dbReference>
<dbReference type="Pfam" id="PF07992">
    <property type="entry name" value="Pyr_redox_2"/>
    <property type="match status" value="1"/>
</dbReference>
<dbReference type="PRINTS" id="PR00469">
    <property type="entry name" value="PNDRDTASEII"/>
</dbReference>
<dbReference type="InterPro" id="IPR023753">
    <property type="entry name" value="FAD/NAD-binding_dom"/>
</dbReference>